<dbReference type="AlphaFoldDB" id="A0A840MW72"/>
<evidence type="ECO:0000313" key="2">
    <source>
        <dbReference type="Proteomes" id="UP000575898"/>
    </source>
</evidence>
<proteinExistence type="predicted"/>
<name>A0A840MW72_9PROT</name>
<evidence type="ECO:0000313" key="1">
    <source>
        <dbReference type="EMBL" id="MBB5020623.1"/>
    </source>
</evidence>
<accession>A0A840MW72</accession>
<sequence length="330" mass="34396">MWQTAQGVTALALAGTASSLYGPMALELGGAAALSGGAYAANVARAGWAGAAGVAKDFWQLGAIGGYYANANGLNNLGTFLTETVLGWDTVAPSAAVNLPAKQMAGTLSSGSRGHYPGWVKHQSGSTTLEFLTLGVVRGEAEGTGLKYRPVTLSPSQRIGWGILDRAVVGGNVEGVAQIGVPASRASNPLSPIQEYDIFGNEILYRTMKESHYRTLVRDNILTGTGETSLAPLEAFSANYDGALVRLTVKPGTSAKLQEIGIAANEPAAAQFPEMSTKTGPWNQTNARFKVEATGDMSINNGVGIMNTQIGKGAALNIFNSNLLDFERLN</sequence>
<dbReference type="RefSeq" id="WP_246491088.1">
    <property type="nucleotide sequence ID" value="NZ_JACHHY010000059.1"/>
</dbReference>
<dbReference type="Proteomes" id="UP000575898">
    <property type="component" value="Unassembled WGS sequence"/>
</dbReference>
<reference evidence="1 2" key="1">
    <citation type="submission" date="2020-08" db="EMBL/GenBank/DDBJ databases">
        <title>Genomic Encyclopedia of Type Strains, Phase IV (KMG-IV): sequencing the most valuable type-strain genomes for metagenomic binning, comparative biology and taxonomic classification.</title>
        <authorList>
            <person name="Goeker M."/>
        </authorList>
    </citation>
    <scope>NUCLEOTIDE SEQUENCE [LARGE SCALE GENOMIC DNA]</scope>
    <source>
        <strain evidence="1 2">DSM 27165</strain>
    </source>
</reference>
<keyword evidence="2" id="KW-1185">Reference proteome</keyword>
<comment type="caution">
    <text evidence="1">The sequence shown here is derived from an EMBL/GenBank/DDBJ whole genome shotgun (WGS) entry which is preliminary data.</text>
</comment>
<organism evidence="1 2">
    <name type="scientific">Chitinivorax tropicus</name>
    <dbReference type="NCBI Taxonomy" id="714531"/>
    <lineage>
        <taxon>Bacteria</taxon>
        <taxon>Pseudomonadati</taxon>
        <taxon>Pseudomonadota</taxon>
        <taxon>Betaproteobacteria</taxon>
        <taxon>Chitinivorax</taxon>
    </lineage>
</organism>
<gene>
    <name evidence="1" type="ORF">HNQ59_003948</name>
</gene>
<protein>
    <submittedName>
        <fullName evidence="1">Uncharacterized protein</fullName>
    </submittedName>
</protein>
<dbReference type="EMBL" id="JACHHY010000059">
    <property type="protein sequence ID" value="MBB5020623.1"/>
    <property type="molecule type" value="Genomic_DNA"/>
</dbReference>